<sequence length="182" mass="21854">MTTKSKTKIVNAFLSLINQKSILDITNIDIINEADVSKGTFYHHFHSKNEIIRYSEEQIDQQIVHAFIKEYRRENKPELTPEVFVDIFSKTAIPIVYQNRDQIRILHGSDVNEIWRHYLEIHYFRIMRRVYPDDDTFHIRLFIKYVNLVVSLWISALIPMDEAEFQKRFKELLESKLLINKK</sequence>
<dbReference type="Gene3D" id="1.10.357.10">
    <property type="entry name" value="Tetracycline Repressor, domain 2"/>
    <property type="match status" value="1"/>
</dbReference>
<dbReference type="Proteomes" id="UP000831181">
    <property type="component" value="Chromosome"/>
</dbReference>
<organism evidence="3 4">
    <name type="scientific">Nicoliella spurrieriana</name>
    <dbReference type="NCBI Taxonomy" id="2925830"/>
    <lineage>
        <taxon>Bacteria</taxon>
        <taxon>Bacillati</taxon>
        <taxon>Bacillota</taxon>
        <taxon>Bacilli</taxon>
        <taxon>Lactobacillales</taxon>
        <taxon>Lactobacillaceae</taxon>
        <taxon>Nicoliella</taxon>
    </lineage>
</organism>
<dbReference type="RefSeq" id="WP_260117223.1">
    <property type="nucleotide sequence ID" value="NZ_CP093361.1"/>
</dbReference>
<evidence type="ECO:0000313" key="4">
    <source>
        <dbReference type="Proteomes" id="UP000831181"/>
    </source>
</evidence>
<evidence type="ECO:0000256" key="1">
    <source>
        <dbReference type="ARBA" id="ARBA00023125"/>
    </source>
</evidence>
<evidence type="ECO:0000313" key="3">
    <source>
        <dbReference type="EMBL" id="UQS87416.1"/>
    </source>
</evidence>
<dbReference type="KEGG" id="lbe:MOO44_04490"/>
<protein>
    <submittedName>
        <fullName evidence="3">TetR/AcrR family transcriptional regulator</fullName>
    </submittedName>
</protein>
<dbReference type="PRINTS" id="PR00455">
    <property type="entry name" value="HTHTETR"/>
</dbReference>
<dbReference type="InterPro" id="IPR001647">
    <property type="entry name" value="HTH_TetR"/>
</dbReference>
<dbReference type="PANTHER" id="PTHR43479:SF11">
    <property type="entry name" value="ACREF_ENVCD OPERON REPRESSOR-RELATED"/>
    <property type="match status" value="1"/>
</dbReference>
<name>A0A976RT94_9LACO</name>
<dbReference type="InterPro" id="IPR050624">
    <property type="entry name" value="HTH-type_Tx_Regulator"/>
</dbReference>
<keyword evidence="1" id="KW-0238">DNA-binding</keyword>
<dbReference type="InterPro" id="IPR009057">
    <property type="entry name" value="Homeodomain-like_sf"/>
</dbReference>
<feature type="domain" description="HTH tetR-type" evidence="2">
    <location>
        <begin position="14"/>
        <end position="52"/>
    </location>
</feature>
<accession>A0A976RT94</accession>
<proteinExistence type="predicted"/>
<gene>
    <name evidence="3" type="ORF">MOO44_04490</name>
</gene>
<dbReference type="EMBL" id="CP093361">
    <property type="protein sequence ID" value="UQS87416.1"/>
    <property type="molecule type" value="Genomic_DNA"/>
</dbReference>
<dbReference type="AlphaFoldDB" id="A0A976RT94"/>
<dbReference type="Pfam" id="PF00440">
    <property type="entry name" value="TetR_N"/>
    <property type="match status" value="1"/>
</dbReference>
<evidence type="ECO:0000259" key="2">
    <source>
        <dbReference type="Pfam" id="PF00440"/>
    </source>
</evidence>
<reference evidence="3" key="1">
    <citation type="journal article" date="2022" name="Int. J. Syst. Evol. Microbiol.">
        <title>Apilactobacillus apisilvae sp. nov., Nicolia spurrieriana gen. nov. sp. nov., Bombilactobacillus folatiphilus sp. nov. and Bombilactobacillus thymidiniphilus sp. nov., four new lactic acid bacterial isolates from stingless bees Tetragonula carbonaria and Austroplebeia australis.</title>
        <authorList>
            <person name="Oliphant S.A."/>
            <person name="Watson-Haigh N.S."/>
            <person name="Sumby K.M."/>
            <person name="Gardner J."/>
            <person name="Groom S."/>
            <person name="Jiranek V."/>
        </authorList>
    </citation>
    <scope>NUCLEOTIDE SEQUENCE</scope>
    <source>
        <strain evidence="3">SGEP1_A5</strain>
    </source>
</reference>
<keyword evidence="4" id="KW-1185">Reference proteome</keyword>
<dbReference type="PANTHER" id="PTHR43479">
    <property type="entry name" value="ACREF/ENVCD OPERON REPRESSOR-RELATED"/>
    <property type="match status" value="1"/>
</dbReference>
<dbReference type="SUPFAM" id="SSF46689">
    <property type="entry name" value="Homeodomain-like"/>
    <property type="match status" value="1"/>
</dbReference>
<dbReference type="GO" id="GO:0003677">
    <property type="term" value="F:DNA binding"/>
    <property type="evidence" value="ECO:0007669"/>
    <property type="project" value="UniProtKB-KW"/>
</dbReference>